<proteinExistence type="predicted"/>
<comment type="caution">
    <text evidence="1">The sequence shown here is derived from an EMBL/GenBank/DDBJ whole genome shotgun (WGS) entry which is preliminary data.</text>
</comment>
<dbReference type="PANTHER" id="PTHR35046">
    <property type="entry name" value="ZINC KNUCKLE (CCHC-TYPE) FAMILY PROTEIN"/>
    <property type="match status" value="1"/>
</dbReference>
<sequence>MEVALTKANVLESSEARDSITLRSKGREKLPNPPPAFKSSSINYFKCLGKGHIALQCPNKRNIILLEDRTMDNDSSKFMREDHSSQRENIFHSHYHVTSQIYSIIIDGGSSVNIASTRLVEKLKLPTLTQPKSYKL</sequence>
<keyword evidence="2" id="KW-1185">Reference proteome</keyword>
<evidence type="ECO:0000313" key="1">
    <source>
        <dbReference type="EMBL" id="RDX78425.1"/>
    </source>
</evidence>
<evidence type="ECO:0000313" key="2">
    <source>
        <dbReference type="Proteomes" id="UP000257109"/>
    </source>
</evidence>
<protein>
    <submittedName>
        <fullName evidence="1">Uncharacterized protein</fullName>
    </submittedName>
</protein>
<dbReference type="PANTHER" id="PTHR35046:SF9">
    <property type="entry name" value="RNA-DIRECTED DNA POLYMERASE"/>
    <property type="match status" value="1"/>
</dbReference>
<dbReference type="Proteomes" id="UP000257109">
    <property type="component" value="Unassembled WGS sequence"/>
</dbReference>
<accession>A0A371FJD7</accession>
<reference evidence="1" key="1">
    <citation type="submission" date="2018-05" db="EMBL/GenBank/DDBJ databases">
        <title>Draft genome of Mucuna pruriens seed.</title>
        <authorList>
            <person name="Nnadi N.E."/>
            <person name="Vos R."/>
            <person name="Hasami M.H."/>
            <person name="Devisetty U.K."/>
            <person name="Aguiy J.C."/>
        </authorList>
    </citation>
    <scope>NUCLEOTIDE SEQUENCE [LARGE SCALE GENOMIC DNA]</scope>
    <source>
        <strain evidence="1">JCA_2017</strain>
    </source>
</reference>
<dbReference type="AlphaFoldDB" id="A0A371FJD7"/>
<dbReference type="OrthoDB" id="1747743at2759"/>
<name>A0A371FJD7_MUCPR</name>
<dbReference type="EMBL" id="QJKJ01008872">
    <property type="protein sequence ID" value="RDX78425.1"/>
    <property type="molecule type" value="Genomic_DNA"/>
</dbReference>
<gene>
    <name evidence="1" type="ORF">CR513_41300</name>
</gene>
<feature type="non-terminal residue" evidence="1">
    <location>
        <position position="1"/>
    </location>
</feature>
<organism evidence="1 2">
    <name type="scientific">Mucuna pruriens</name>
    <name type="common">Velvet bean</name>
    <name type="synonym">Dolichos pruriens</name>
    <dbReference type="NCBI Taxonomy" id="157652"/>
    <lineage>
        <taxon>Eukaryota</taxon>
        <taxon>Viridiplantae</taxon>
        <taxon>Streptophyta</taxon>
        <taxon>Embryophyta</taxon>
        <taxon>Tracheophyta</taxon>
        <taxon>Spermatophyta</taxon>
        <taxon>Magnoliopsida</taxon>
        <taxon>eudicotyledons</taxon>
        <taxon>Gunneridae</taxon>
        <taxon>Pentapetalae</taxon>
        <taxon>rosids</taxon>
        <taxon>fabids</taxon>
        <taxon>Fabales</taxon>
        <taxon>Fabaceae</taxon>
        <taxon>Papilionoideae</taxon>
        <taxon>50 kb inversion clade</taxon>
        <taxon>NPAAA clade</taxon>
        <taxon>indigoferoid/millettioid clade</taxon>
        <taxon>Phaseoleae</taxon>
        <taxon>Mucuna</taxon>
    </lineage>
</organism>